<dbReference type="InterPro" id="IPR007722">
    <property type="entry name" value="DCP2_BoxA"/>
</dbReference>
<keyword evidence="12" id="KW-1185">Reference proteome</keyword>
<dbReference type="EC" id="3.6.1.62" evidence="11"/>
<evidence type="ECO:0000256" key="7">
    <source>
        <dbReference type="ARBA" id="ARBA00022884"/>
    </source>
</evidence>
<dbReference type="InterPro" id="IPR000086">
    <property type="entry name" value="NUDIX_hydrolase_dom"/>
</dbReference>
<evidence type="ECO:0000259" key="10">
    <source>
        <dbReference type="PROSITE" id="PS51462"/>
    </source>
</evidence>
<evidence type="ECO:0000256" key="6">
    <source>
        <dbReference type="ARBA" id="ARBA00022801"/>
    </source>
</evidence>
<dbReference type="Pfam" id="PF05026">
    <property type="entry name" value="DCP2"/>
    <property type="match status" value="1"/>
</dbReference>
<feature type="compositionally biased region" description="Polar residues" evidence="9">
    <location>
        <begin position="602"/>
        <end position="612"/>
    </location>
</feature>
<dbReference type="EMBL" id="JAVRRG010000054">
    <property type="protein sequence ID" value="KAK5092674.1"/>
    <property type="molecule type" value="Genomic_DNA"/>
</dbReference>
<comment type="caution">
    <text evidence="11">The sequence shown here is derived from an EMBL/GenBank/DDBJ whole genome shotgun (WGS) entry which is preliminary data.</text>
</comment>
<feature type="compositionally biased region" description="Basic and acidic residues" evidence="9">
    <location>
        <begin position="697"/>
        <end position="717"/>
    </location>
</feature>
<dbReference type="PROSITE" id="PS00893">
    <property type="entry name" value="NUDIX_BOX"/>
    <property type="match status" value="1"/>
</dbReference>
<protein>
    <submittedName>
        <fullName evidence="11">mRNA-decapping enzyme subunit 2</fullName>
        <ecNumber evidence="11">3.6.1.62</ecNumber>
    </submittedName>
</protein>
<evidence type="ECO:0000313" key="12">
    <source>
        <dbReference type="Proteomes" id="UP001345013"/>
    </source>
</evidence>
<feature type="region of interest" description="Disordered" evidence="9">
    <location>
        <begin position="569"/>
        <end position="814"/>
    </location>
</feature>
<feature type="region of interest" description="Disordered" evidence="9">
    <location>
        <begin position="531"/>
        <end position="557"/>
    </location>
</feature>
<keyword evidence="8" id="KW-0464">Manganese</keyword>
<dbReference type="InterPro" id="IPR015797">
    <property type="entry name" value="NUDIX_hydrolase-like_dom_sf"/>
</dbReference>
<proteinExistence type="inferred from homology"/>
<feature type="region of interest" description="Disordered" evidence="9">
    <location>
        <begin position="856"/>
        <end position="939"/>
    </location>
</feature>
<name>A0ABR0KAA0_9EURO</name>
<dbReference type="SUPFAM" id="SSF140586">
    <property type="entry name" value="Dcp2 domain-like"/>
    <property type="match status" value="1"/>
</dbReference>
<comment type="cofactor">
    <cofactor evidence="1">
        <name>Mn(2+)</name>
        <dbReference type="ChEBI" id="CHEBI:29035"/>
    </cofactor>
</comment>
<feature type="region of interest" description="Disordered" evidence="9">
    <location>
        <begin position="472"/>
        <end position="517"/>
    </location>
</feature>
<evidence type="ECO:0000256" key="4">
    <source>
        <dbReference type="ARBA" id="ARBA00022490"/>
    </source>
</evidence>
<dbReference type="PANTHER" id="PTHR23114">
    <property type="entry name" value="M7GPPPN-MRNA HYDROLASE"/>
    <property type="match status" value="1"/>
</dbReference>
<dbReference type="SMART" id="SM01125">
    <property type="entry name" value="DCP2"/>
    <property type="match status" value="1"/>
</dbReference>
<comment type="similarity">
    <text evidence="3">Belongs to the Nudix hydrolase family. DCP2 subfamily.</text>
</comment>
<keyword evidence="4" id="KW-0963">Cytoplasm</keyword>
<dbReference type="Gene3D" id="3.90.79.10">
    <property type="entry name" value="Nucleoside Triphosphate Pyrophosphohydrolase"/>
    <property type="match status" value="1"/>
</dbReference>
<comment type="subcellular location">
    <subcellularLocation>
        <location evidence="2">Cytoplasm</location>
    </subcellularLocation>
</comment>
<evidence type="ECO:0000256" key="2">
    <source>
        <dbReference type="ARBA" id="ARBA00004496"/>
    </source>
</evidence>
<evidence type="ECO:0000256" key="1">
    <source>
        <dbReference type="ARBA" id="ARBA00001936"/>
    </source>
</evidence>
<dbReference type="GO" id="GO:0140933">
    <property type="term" value="F:5'-(N(7)-methylguanosine 5'-triphospho)-[mRNA] hydrolase activity"/>
    <property type="evidence" value="ECO:0007669"/>
    <property type="project" value="UniProtKB-EC"/>
</dbReference>
<dbReference type="InterPro" id="IPR036189">
    <property type="entry name" value="DCP2_BoxA_sf"/>
</dbReference>
<dbReference type="Gene3D" id="1.10.10.1050">
    <property type="entry name" value="Dcp2, box A domain"/>
    <property type="match status" value="1"/>
</dbReference>
<evidence type="ECO:0000256" key="3">
    <source>
        <dbReference type="ARBA" id="ARBA00005279"/>
    </source>
</evidence>
<dbReference type="InterPro" id="IPR044099">
    <property type="entry name" value="Dcp2_NUDIX"/>
</dbReference>
<feature type="compositionally biased region" description="Polar residues" evidence="9">
    <location>
        <begin position="914"/>
        <end position="928"/>
    </location>
</feature>
<feature type="compositionally biased region" description="Basic and acidic residues" evidence="9">
    <location>
        <begin position="635"/>
        <end position="646"/>
    </location>
</feature>
<dbReference type="CDD" id="cd03672">
    <property type="entry name" value="NUDIX_Dcp2p_Nudt20"/>
    <property type="match status" value="1"/>
</dbReference>
<accession>A0ABR0KAA0</accession>
<dbReference type="InterPro" id="IPR020084">
    <property type="entry name" value="NUDIX_hydrolase_CS"/>
</dbReference>
<feature type="compositionally biased region" description="Basic and acidic residues" evidence="9">
    <location>
        <begin position="614"/>
        <end position="623"/>
    </location>
</feature>
<feature type="compositionally biased region" description="Polar residues" evidence="9">
    <location>
        <begin position="570"/>
        <end position="592"/>
    </location>
</feature>
<feature type="compositionally biased region" description="Basic and acidic residues" evidence="9">
    <location>
        <begin position="472"/>
        <end position="491"/>
    </location>
</feature>
<keyword evidence="6 11" id="KW-0378">Hydrolase</keyword>
<feature type="compositionally biased region" description="Polar residues" evidence="9">
    <location>
        <begin position="351"/>
        <end position="361"/>
    </location>
</feature>
<evidence type="ECO:0000313" key="11">
    <source>
        <dbReference type="EMBL" id="KAK5092674.1"/>
    </source>
</evidence>
<sequence>MQLEDWLDDLCVRFIVNIPAEELASIERICFQIEEAQWFYEDFIRPLDPSLPSLGLRPFFQRITQRCPLFKDSPEEELANAFDIFIQYKNRVPVRGAVLLNDKMDEVLLVKGWKKSGTWSFPRGKINKDEDDLDCAIREAWEETGFDLNAAGLVPERKNIKPLEKTIRQQNMKLFVFRNVPVDYNFMPQTRKEISKIQWFRLSDLPAEPRRNNQPEGSGLHLVVNANKFYVVAPFMHDLKKFIRDERKNDNRQSSKRAAAPVAADSMLAAEQDYATATGHLALPLSPPVPSSLPEVTPASAQDPLLHLKQQLNIPPPSQSPSMDTKAKSNDLLSLLRKGPAEMRNDPVTPMEQTTFPTQPRSPMRPHPESHLHDMLNMQSPPASFDLHPQSHPTAPPSSALPQLSQHTKSLLDAFSKPNAPPSPSVAAAEQLPASKQSLLAAFTSQPKSTPQPIPSPADNAANGLLAMLQRKKDPTHTTESSAAKRVEVQHRHTPIPTEASPPVPVQPDARPAALGPFDPATLVQRQTSLRPAPAAQNSTSWATVASSTKLSPQPTEVLSAQQLIRPDQSPITAPSNSTAQSQQDIVQSPPSAAQLPRSWASVATNSKQFPHTTKVEPVKKVQPEPAELSATSDHAMKPPPADKTKANLLSLLGSMPSKAPKSAEPKSRSGTTAANLDRPFDEPDFDTVARATGFDDEMKREPVTSDRKLFDHKYGEAKQPPAAHRVMSRHDDRNRVPKSPRTARQKQSNTSRPVTPKETQKPFQPQILKRPQTSEGEAPSGLPSLLAQSSAAQRQLATPSTMPPLTVPADVPRSSGIDVPQAVTAAEITNFFSPATKSPIPQDPSRAALLDLLRPPTQQPGKADPDVTPKQSSAGFAPAYQNPFDGIVSPPSASQLVSPVLDDHHDMHAPRSRVSSLASTAASNVGTRSHPEKRQTAAGDKAFLMSYLKNFAGAGQEA</sequence>
<keyword evidence="7" id="KW-0694">RNA-binding</keyword>
<dbReference type="SUPFAM" id="SSF55811">
    <property type="entry name" value="Nudix"/>
    <property type="match status" value="1"/>
</dbReference>
<keyword evidence="5" id="KW-0479">Metal-binding</keyword>
<evidence type="ECO:0000256" key="9">
    <source>
        <dbReference type="SAM" id="MobiDB-lite"/>
    </source>
</evidence>
<feature type="domain" description="Nudix hydrolase" evidence="10">
    <location>
        <begin position="90"/>
        <end position="222"/>
    </location>
</feature>
<evidence type="ECO:0000256" key="8">
    <source>
        <dbReference type="ARBA" id="ARBA00023211"/>
    </source>
</evidence>
<reference evidence="11 12" key="1">
    <citation type="submission" date="2023-08" db="EMBL/GenBank/DDBJ databases">
        <title>Black Yeasts Isolated from many extreme environments.</title>
        <authorList>
            <person name="Coleine C."/>
            <person name="Stajich J.E."/>
            <person name="Selbmann L."/>
        </authorList>
    </citation>
    <scope>NUCLEOTIDE SEQUENCE [LARGE SCALE GENOMIC DNA]</scope>
    <source>
        <strain evidence="11 12">CCFEE 5885</strain>
    </source>
</reference>
<feature type="compositionally biased region" description="Low complexity" evidence="9">
    <location>
        <begin position="779"/>
        <end position="798"/>
    </location>
</feature>
<gene>
    <name evidence="11" type="primary">DCP2</name>
    <name evidence="11" type="ORF">LTR24_005010</name>
</gene>
<organism evidence="11 12">
    <name type="scientific">Lithohypha guttulata</name>
    <dbReference type="NCBI Taxonomy" id="1690604"/>
    <lineage>
        <taxon>Eukaryota</taxon>
        <taxon>Fungi</taxon>
        <taxon>Dikarya</taxon>
        <taxon>Ascomycota</taxon>
        <taxon>Pezizomycotina</taxon>
        <taxon>Eurotiomycetes</taxon>
        <taxon>Chaetothyriomycetidae</taxon>
        <taxon>Chaetothyriales</taxon>
        <taxon>Trichomeriaceae</taxon>
        <taxon>Lithohypha</taxon>
    </lineage>
</organism>
<evidence type="ECO:0000256" key="5">
    <source>
        <dbReference type="ARBA" id="ARBA00022723"/>
    </source>
</evidence>
<dbReference type="Pfam" id="PF00293">
    <property type="entry name" value="NUDIX"/>
    <property type="match status" value="1"/>
</dbReference>
<dbReference type="Proteomes" id="UP001345013">
    <property type="component" value="Unassembled WGS sequence"/>
</dbReference>
<feature type="region of interest" description="Disordered" evidence="9">
    <location>
        <begin position="341"/>
        <end position="405"/>
    </location>
</feature>
<dbReference type="PROSITE" id="PS51462">
    <property type="entry name" value="NUDIX"/>
    <property type="match status" value="1"/>
</dbReference>
<dbReference type="PANTHER" id="PTHR23114:SF17">
    <property type="entry name" value="M7GPPPN-MRNA HYDROLASE"/>
    <property type="match status" value="1"/>
</dbReference>